<dbReference type="PRINTS" id="PR00385">
    <property type="entry name" value="P450"/>
</dbReference>
<organism evidence="12 13">
    <name type="scientific">Fusarium tricinctum</name>
    <dbReference type="NCBI Taxonomy" id="61284"/>
    <lineage>
        <taxon>Eukaryota</taxon>
        <taxon>Fungi</taxon>
        <taxon>Dikarya</taxon>
        <taxon>Ascomycota</taxon>
        <taxon>Pezizomycotina</taxon>
        <taxon>Sordariomycetes</taxon>
        <taxon>Hypocreomycetidae</taxon>
        <taxon>Hypocreales</taxon>
        <taxon>Nectriaceae</taxon>
        <taxon>Fusarium</taxon>
        <taxon>Fusarium tricinctum species complex</taxon>
    </lineage>
</organism>
<keyword evidence="4 9" id="KW-0349">Heme</keyword>
<keyword evidence="8 10" id="KW-0503">Monooxygenase</keyword>
<dbReference type="GO" id="GO:0020037">
    <property type="term" value="F:heme binding"/>
    <property type="evidence" value="ECO:0007669"/>
    <property type="project" value="InterPro"/>
</dbReference>
<comment type="pathway">
    <text evidence="2">Secondary metabolite biosynthesis.</text>
</comment>
<dbReference type="PRINTS" id="PR00465">
    <property type="entry name" value="EP450IV"/>
</dbReference>
<dbReference type="EMBL" id="JAGPXF010000004">
    <property type="protein sequence ID" value="KAH7245750.1"/>
    <property type="molecule type" value="Genomic_DNA"/>
</dbReference>
<dbReference type="AlphaFoldDB" id="A0A8K0WBD0"/>
<feature type="binding site" description="axial binding residue" evidence="9">
    <location>
        <position position="474"/>
    </location>
    <ligand>
        <name>heme</name>
        <dbReference type="ChEBI" id="CHEBI:30413"/>
    </ligand>
    <ligandPart>
        <name>Fe</name>
        <dbReference type="ChEBI" id="CHEBI:18248"/>
    </ligandPart>
</feature>
<dbReference type="OrthoDB" id="10029320at2759"/>
<dbReference type="PANTHER" id="PTHR24305:SF107">
    <property type="entry name" value="P450, PUTATIVE (EUROFUNG)-RELATED"/>
    <property type="match status" value="1"/>
</dbReference>
<comment type="cofactor">
    <cofactor evidence="1 9">
        <name>heme</name>
        <dbReference type="ChEBI" id="CHEBI:30413"/>
    </cofactor>
</comment>
<evidence type="ECO:0000256" key="8">
    <source>
        <dbReference type="ARBA" id="ARBA00023033"/>
    </source>
</evidence>
<keyword evidence="11" id="KW-0812">Transmembrane</keyword>
<keyword evidence="7 9" id="KW-0408">Iron</keyword>
<evidence type="ECO:0000256" key="11">
    <source>
        <dbReference type="SAM" id="Phobius"/>
    </source>
</evidence>
<dbReference type="InterPro" id="IPR017972">
    <property type="entry name" value="Cyt_P450_CS"/>
</dbReference>
<feature type="transmembrane region" description="Helical" evidence="11">
    <location>
        <begin position="6"/>
        <end position="27"/>
    </location>
</feature>
<name>A0A8K0WBD0_9HYPO</name>
<evidence type="ECO:0000256" key="9">
    <source>
        <dbReference type="PIRSR" id="PIRSR602403-1"/>
    </source>
</evidence>
<dbReference type="SUPFAM" id="SSF48264">
    <property type="entry name" value="Cytochrome P450"/>
    <property type="match status" value="1"/>
</dbReference>
<dbReference type="Pfam" id="PF00067">
    <property type="entry name" value="p450"/>
    <property type="match status" value="1"/>
</dbReference>
<dbReference type="Gene3D" id="1.10.630.10">
    <property type="entry name" value="Cytochrome P450"/>
    <property type="match status" value="1"/>
</dbReference>
<dbReference type="Proteomes" id="UP000813427">
    <property type="component" value="Unassembled WGS sequence"/>
</dbReference>
<dbReference type="InterPro" id="IPR002403">
    <property type="entry name" value="Cyt_P450_E_grp-IV"/>
</dbReference>
<keyword evidence="5 9" id="KW-0479">Metal-binding</keyword>
<evidence type="ECO:0000256" key="4">
    <source>
        <dbReference type="ARBA" id="ARBA00022617"/>
    </source>
</evidence>
<dbReference type="GO" id="GO:0004497">
    <property type="term" value="F:monooxygenase activity"/>
    <property type="evidence" value="ECO:0007669"/>
    <property type="project" value="UniProtKB-KW"/>
</dbReference>
<keyword evidence="13" id="KW-1185">Reference proteome</keyword>
<dbReference type="InterPro" id="IPR036396">
    <property type="entry name" value="Cyt_P450_sf"/>
</dbReference>
<evidence type="ECO:0000256" key="7">
    <source>
        <dbReference type="ARBA" id="ARBA00023004"/>
    </source>
</evidence>
<dbReference type="PANTHER" id="PTHR24305">
    <property type="entry name" value="CYTOCHROME P450"/>
    <property type="match status" value="1"/>
</dbReference>
<protein>
    <submittedName>
        <fullName evidence="12">Cytochrome P450</fullName>
    </submittedName>
</protein>
<keyword evidence="11" id="KW-1133">Transmembrane helix</keyword>
<dbReference type="InterPro" id="IPR001128">
    <property type="entry name" value="Cyt_P450"/>
</dbReference>
<evidence type="ECO:0000256" key="5">
    <source>
        <dbReference type="ARBA" id="ARBA00022723"/>
    </source>
</evidence>
<comment type="similarity">
    <text evidence="3 10">Belongs to the cytochrome P450 family.</text>
</comment>
<accession>A0A8K0WBD0</accession>
<evidence type="ECO:0000256" key="2">
    <source>
        <dbReference type="ARBA" id="ARBA00005179"/>
    </source>
</evidence>
<dbReference type="PROSITE" id="PS00086">
    <property type="entry name" value="CYTOCHROME_P450"/>
    <property type="match status" value="1"/>
</dbReference>
<evidence type="ECO:0000313" key="13">
    <source>
        <dbReference type="Proteomes" id="UP000813427"/>
    </source>
</evidence>
<evidence type="ECO:0000256" key="10">
    <source>
        <dbReference type="RuleBase" id="RU000461"/>
    </source>
</evidence>
<sequence>MSTLTLQGLSLPFVILSVLILGSILLYSGYRTRRFYRNLPGPPHSWLFGHLKVMHEIAALMPPNCHPQLYYTEITHRYNIQGIFYLDLWPIGPGTVVITDPKLIELAPTPKPLPVHPQTDAFLSLMVGNGSIAALNGVLWKKMHNAMSPVFSATHVRNLTGVMVDEAVVFRSQLEKLSDTGKTFPMEEAVSRVLFDIVARVIFNVPLHAQTTGSQIHADLRGLVNLARQETDIRVAYNPIIQISRRWRRRQVVKKIELSLLNRIYNRLELLLSQGDVPSRQNLNSILDLILREYIEDSIRKGDKGHEEPVKLSKDDEVLILSNLRVLLLGGHSTSTNALSYLFMLLNKAPDTVEKMHREHVEVLGTHPQTTLRAHPETLHKLLYTEAVIKESLRLFPSGSSLHQGPPGATVYHNGQHFPIDNDLVVTTNGHSIHNDPSIYPDPTAFRPERWLGPDKVSLGPGYFRPFGGDGRSCPGQGMGMSMLKVIMVMVAGDYTFECAGLKPNSKPRTLHTDLDVTFGDIAFQQLGLEGRPRDGMMMTVRRRR</sequence>
<gene>
    <name evidence="12" type="ORF">BKA59DRAFT_527569</name>
</gene>
<keyword evidence="11" id="KW-0472">Membrane</keyword>
<reference evidence="12" key="1">
    <citation type="journal article" date="2021" name="Nat. Commun.">
        <title>Genetic determinants of endophytism in the Arabidopsis root mycobiome.</title>
        <authorList>
            <person name="Mesny F."/>
            <person name="Miyauchi S."/>
            <person name="Thiergart T."/>
            <person name="Pickel B."/>
            <person name="Atanasova L."/>
            <person name="Karlsson M."/>
            <person name="Huettel B."/>
            <person name="Barry K.W."/>
            <person name="Haridas S."/>
            <person name="Chen C."/>
            <person name="Bauer D."/>
            <person name="Andreopoulos W."/>
            <person name="Pangilinan J."/>
            <person name="LaButti K."/>
            <person name="Riley R."/>
            <person name="Lipzen A."/>
            <person name="Clum A."/>
            <person name="Drula E."/>
            <person name="Henrissat B."/>
            <person name="Kohler A."/>
            <person name="Grigoriev I.V."/>
            <person name="Martin F.M."/>
            <person name="Hacquard S."/>
        </authorList>
    </citation>
    <scope>NUCLEOTIDE SEQUENCE</scope>
    <source>
        <strain evidence="12">MPI-SDFR-AT-0068</strain>
    </source>
</reference>
<proteinExistence type="inferred from homology"/>
<evidence type="ECO:0000256" key="6">
    <source>
        <dbReference type="ARBA" id="ARBA00023002"/>
    </source>
</evidence>
<keyword evidence="6 10" id="KW-0560">Oxidoreductase</keyword>
<dbReference type="GO" id="GO:0005506">
    <property type="term" value="F:iron ion binding"/>
    <property type="evidence" value="ECO:0007669"/>
    <property type="project" value="InterPro"/>
</dbReference>
<evidence type="ECO:0000256" key="1">
    <source>
        <dbReference type="ARBA" id="ARBA00001971"/>
    </source>
</evidence>
<comment type="caution">
    <text evidence="12">The sequence shown here is derived from an EMBL/GenBank/DDBJ whole genome shotgun (WGS) entry which is preliminary data.</text>
</comment>
<dbReference type="GO" id="GO:0016705">
    <property type="term" value="F:oxidoreductase activity, acting on paired donors, with incorporation or reduction of molecular oxygen"/>
    <property type="evidence" value="ECO:0007669"/>
    <property type="project" value="InterPro"/>
</dbReference>
<dbReference type="InterPro" id="IPR050121">
    <property type="entry name" value="Cytochrome_P450_monoxygenase"/>
</dbReference>
<evidence type="ECO:0000256" key="3">
    <source>
        <dbReference type="ARBA" id="ARBA00010617"/>
    </source>
</evidence>
<evidence type="ECO:0000313" key="12">
    <source>
        <dbReference type="EMBL" id="KAH7245750.1"/>
    </source>
</evidence>